<keyword evidence="8 11" id="KW-0472">Membrane</keyword>
<evidence type="ECO:0000313" key="16">
    <source>
        <dbReference type="Proteomes" id="UP001497512"/>
    </source>
</evidence>
<evidence type="ECO:0000256" key="6">
    <source>
        <dbReference type="ARBA" id="ARBA00022989"/>
    </source>
</evidence>
<keyword evidence="2" id="KW-0813">Transport</keyword>
<evidence type="ECO:0000259" key="13">
    <source>
        <dbReference type="Pfam" id="PF23256"/>
    </source>
</evidence>
<feature type="transmembrane region" description="Helical" evidence="11">
    <location>
        <begin position="121"/>
        <end position="143"/>
    </location>
</feature>
<comment type="subcellular location">
    <subcellularLocation>
        <location evidence="1">Membrane</location>
        <topology evidence="1">Multi-pass membrane protein</topology>
    </subcellularLocation>
</comment>
<dbReference type="Pfam" id="PF00999">
    <property type="entry name" value="Na_H_Exchanger"/>
    <property type="match status" value="1"/>
</dbReference>
<dbReference type="InterPro" id="IPR050794">
    <property type="entry name" value="CPA2_transporter"/>
</dbReference>
<keyword evidence="3" id="KW-0633">Potassium transport</keyword>
<comment type="similarity">
    <text evidence="9">Belongs to the monovalent cation:proton antiporter 2 (CPA2) transporter (TC 2.A.37) family. CHX (TC 2.A.37.4) subfamily.</text>
</comment>
<evidence type="ECO:0000313" key="15">
    <source>
        <dbReference type="EMBL" id="CAK9191299.1"/>
    </source>
</evidence>
<feature type="transmembrane region" description="Helical" evidence="11">
    <location>
        <begin position="155"/>
        <end position="179"/>
    </location>
</feature>
<evidence type="ECO:0000256" key="1">
    <source>
        <dbReference type="ARBA" id="ARBA00004141"/>
    </source>
</evidence>
<dbReference type="InterPro" id="IPR038770">
    <property type="entry name" value="Na+/solute_symporter_sf"/>
</dbReference>
<keyword evidence="4 11" id="KW-0812">Transmembrane</keyword>
<evidence type="ECO:0000256" key="2">
    <source>
        <dbReference type="ARBA" id="ARBA00022448"/>
    </source>
</evidence>
<dbReference type="EMBL" id="OZ019893">
    <property type="protein sequence ID" value="CAK9191299.1"/>
    <property type="molecule type" value="Genomic_DNA"/>
</dbReference>
<proteinExistence type="inferred from homology"/>
<evidence type="ECO:0000256" key="5">
    <source>
        <dbReference type="ARBA" id="ARBA00022958"/>
    </source>
</evidence>
<evidence type="ECO:0000256" key="8">
    <source>
        <dbReference type="ARBA" id="ARBA00023136"/>
    </source>
</evidence>
<accession>A0ABP0TAX8</accession>
<feature type="compositionally biased region" description="Polar residues" evidence="10">
    <location>
        <begin position="731"/>
        <end position="741"/>
    </location>
</feature>
<feature type="domain" description="Cation/H+ exchanger transmembrane" evidence="12">
    <location>
        <begin position="40"/>
        <end position="421"/>
    </location>
</feature>
<evidence type="ECO:0008006" key="17">
    <source>
        <dbReference type="Google" id="ProtNLM"/>
    </source>
</evidence>
<dbReference type="PANTHER" id="PTHR32468:SF0">
    <property type="entry name" value="K(+)_H(+) ANTIPORTER 1"/>
    <property type="match status" value="1"/>
</dbReference>
<keyword evidence="6 11" id="KW-1133">Transmembrane helix</keyword>
<dbReference type="InterPro" id="IPR006153">
    <property type="entry name" value="Cation/H_exchanger_TM"/>
</dbReference>
<dbReference type="Pfam" id="PF23259">
    <property type="entry name" value="CHX17_C"/>
    <property type="match status" value="1"/>
</dbReference>
<evidence type="ECO:0000259" key="14">
    <source>
        <dbReference type="Pfam" id="PF23259"/>
    </source>
</evidence>
<feature type="transmembrane region" description="Helical" evidence="11">
    <location>
        <begin position="60"/>
        <end position="82"/>
    </location>
</feature>
<feature type="domain" description="Cation/H(+) antiporter central" evidence="13">
    <location>
        <begin position="473"/>
        <end position="608"/>
    </location>
</feature>
<feature type="domain" description="Cation/H(+) antiporter C-terminal" evidence="14">
    <location>
        <begin position="617"/>
        <end position="649"/>
    </location>
</feature>
<reference evidence="15 16" key="1">
    <citation type="submission" date="2024-02" db="EMBL/GenBank/DDBJ databases">
        <authorList>
            <consortium name="ELIXIR-Norway"/>
            <consortium name="Elixir Norway"/>
        </authorList>
    </citation>
    <scope>NUCLEOTIDE SEQUENCE [LARGE SCALE GENOMIC DNA]</scope>
</reference>
<feature type="region of interest" description="Disordered" evidence="10">
    <location>
        <begin position="712"/>
        <end position="745"/>
    </location>
</feature>
<organism evidence="15 16">
    <name type="scientific">Sphagnum troendelagicum</name>
    <dbReference type="NCBI Taxonomy" id="128251"/>
    <lineage>
        <taxon>Eukaryota</taxon>
        <taxon>Viridiplantae</taxon>
        <taxon>Streptophyta</taxon>
        <taxon>Embryophyta</taxon>
        <taxon>Bryophyta</taxon>
        <taxon>Sphagnophytina</taxon>
        <taxon>Sphagnopsida</taxon>
        <taxon>Sphagnales</taxon>
        <taxon>Sphagnaceae</taxon>
        <taxon>Sphagnum</taxon>
    </lineage>
</organism>
<protein>
    <recommendedName>
        <fullName evidence="17">Cation/H+ exchanger domain-containing protein</fullName>
    </recommendedName>
</protein>
<feature type="transmembrane region" description="Helical" evidence="11">
    <location>
        <begin position="334"/>
        <end position="358"/>
    </location>
</feature>
<feature type="region of interest" description="Disordered" evidence="10">
    <location>
        <begin position="897"/>
        <end position="946"/>
    </location>
</feature>
<feature type="transmembrane region" description="Helical" evidence="11">
    <location>
        <begin position="222"/>
        <end position="241"/>
    </location>
</feature>
<dbReference type="PANTHER" id="PTHR32468">
    <property type="entry name" value="CATION/H + ANTIPORTER"/>
    <property type="match status" value="1"/>
</dbReference>
<evidence type="ECO:0000256" key="3">
    <source>
        <dbReference type="ARBA" id="ARBA00022538"/>
    </source>
</evidence>
<dbReference type="InterPro" id="IPR057290">
    <property type="entry name" value="CHX17_C"/>
</dbReference>
<gene>
    <name evidence="15" type="ORF">CSSPTR1EN2_LOCUS1321</name>
</gene>
<feature type="transmembrane region" description="Helical" evidence="11">
    <location>
        <begin position="191"/>
        <end position="216"/>
    </location>
</feature>
<keyword evidence="7" id="KW-0406">Ion transport</keyword>
<evidence type="ECO:0000256" key="10">
    <source>
        <dbReference type="SAM" id="MobiDB-lite"/>
    </source>
</evidence>
<feature type="transmembrane region" description="Helical" evidence="11">
    <location>
        <begin position="262"/>
        <end position="292"/>
    </location>
</feature>
<feature type="compositionally biased region" description="Polar residues" evidence="10">
    <location>
        <begin position="923"/>
        <end position="939"/>
    </location>
</feature>
<evidence type="ECO:0000256" key="11">
    <source>
        <dbReference type="SAM" id="Phobius"/>
    </source>
</evidence>
<dbReference type="Gene3D" id="1.20.1530.20">
    <property type="match status" value="1"/>
</dbReference>
<feature type="transmembrane region" description="Helical" evidence="11">
    <location>
        <begin position="23"/>
        <end position="48"/>
    </location>
</feature>
<feature type="transmembrane region" description="Helical" evidence="11">
    <location>
        <begin position="401"/>
        <end position="423"/>
    </location>
</feature>
<keyword evidence="16" id="KW-1185">Reference proteome</keyword>
<evidence type="ECO:0000256" key="9">
    <source>
        <dbReference type="ARBA" id="ARBA00038341"/>
    </source>
</evidence>
<dbReference type="InterPro" id="IPR057291">
    <property type="entry name" value="CHX17_2nd"/>
</dbReference>
<evidence type="ECO:0000256" key="7">
    <source>
        <dbReference type="ARBA" id="ARBA00023065"/>
    </source>
</evidence>
<evidence type="ECO:0000256" key="4">
    <source>
        <dbReference type="ARBA" id="ARBA00022692"/>
    </source>
</evidence>
<keyword evidence="5" id="KW-0630">Potassium</keyword>
<feature type="compositionally biased region" description="Polar residues" evidence="10">
    <location>
        <begin position="713"/>
        <end position="723"/>
    </location>
</feature>
<dbReference type="Proteomes" id="UP001497512">
    <property type="component" value="Chromosome 1"/>
</dbReference>
<feature type="transmembrane region" description="Helical" evidence="11">
    <location>
        <begin position="370"/>
        <end position="389"/>
    </location>
</feature>
<evidence type="ECO:0000259" key="12">
    <source>
        <dbReference type="Pfam" id="PF00999"/>
    </source>
</evidence>
<name>A0ABP0TAX8_9BRYO</name>
<feature type="transmembrane region" description="Helical" evidence="11">
    <location>
        <begin position="88"/>
        <end position="109"/>
    </location>
</feature>
<sequence>MSGSMAPAGDVTSSGLLAGDDPLHYALLLLIVQVAIIIVLSRFITLLFRPLRQPRVVSEIIGGVLLGPTALGRIPGFTATIFPESSLTVLNTFANMGLIFFLFLVGLELDLQSLRKTGKAAAWMAAVGIVLPFGLGVGVSLVIYNVMKSDLHTSFGAFTVFIGVALSITAFPVLARILAERKLLTTELGQMAMSAAAVNDVVAWILLALAVAITNAGSSPLVALWVLLSGVAFLLFMFLIVRPFTFALAHHEEPIPESVVAATLVIVLGAAFLTDLIGINVIFGAFICGLIIPKDGPFAGMLIEKVEDYVSILFLPLYFASSGLNTQLSSINNAVAVGLLVLVLATACIGKVLGTVIVAKISGVDLRKSFALGFLMNTKGLVELIVLNIGLSKGVINEEIFAIMVVMALVTTFMTTPLVMWLHKPARDEPPYRRRKLDVGRESDELRMLICAHGPRNLPALIHLTEMLRGRFRKSLRVFVLHLMEFSERSSAIRIAAMARKEGRPHWREGESELDSVEVTFQTYGQLSKVKVNTTIAISAFNNMHEDICSTAAMTRANFILLPFHKYYRLDGSPEVSYTHFQHVNSMTLQQSPCSVGILVDRGLGGPSVLPMNLSQHICVLFFGGPDDREALKLARRMSQHSGVKLTVIQCLIKQEPDPQGLSDNAQLGKFSRKQFGNVSYSFFQHSWSGLLRSGRKIWKFFKAPYRKVKPVNASTSPSSQQDLETESLGPDSTRNGSTPDDNGIINLKMDKVEYENEKKLDMRALAPFAVQSKKETTSLAKNKIAIDAAKNKEDSEHVDLDFSTDENMEPLTRLKLWEMKDPLRSLIEIPWYQDYGLVIVGLHSNKVSPILQSGTSIKPGGHGVLGPIGNLLVSKDLRRSMQASVLVVQQHHPSQGQFGFSVVPDEEPHDAPPHLDEEQETESSLSDSNGITMENLDSINEDSKH</sequence>
<dbReference type="Pfam" id="PF23256">
    <property type="entry name" value="CHX17_2nd"/>
    <property type="match status" value="1"/>
</dbReference>